<gene>
    <name evidence="1" type="ORF">CGZ75_08315</name>
</gene>
<comment type="caution">
    <text evidence="1">The sequence shown here is derived from an EMBL/GenBank/DDBJ whole genome shotgun (WGS) entry which is preliminary data.</text>
</comment>
<protein>
    <submittedName>
        <fullName evidence="1">Uncharacterized protein</fullName>
    </submittedName>
</protein>
<reference evidence="1 2" key="1">
    <citation type="submission" date="2017-07" db="EMBL/GenBank/DDBJ databases">
        <title>Paenibacillus herberti R33 genome sequencing and assembly.</title>
        <authorList>
            <person name="Su W."/>
        </authorList>
    </citation>
    <scope>NUCLEOTIDE SEQUENCE [LARGE SCALE GENOMIC DNA]</scope>
    <source>
        <strain evidence="1 2">R33</strain>
    </source>
</reference>
<evidence type="ECO:0000313" key="1">
    <source>
        <dbReference type="EMBL" id="OXM16649.1"/>
    </source>
</evidence>
<dbReference type="EMBL" id="NMUQ01000001">
    <property type="protein sequence ID" value="OXM16649.1"/>
    <property type="molecule type" value="Genomic_DNA"/>
</dbReference>
<dbReference type="OrthoDB" id="2679301at2"/>
<keyword evidence="2" id="KW-1185">Reference proteome</keyword>
<dbReference type="RefSeq" id="WP_141136699.1">
    <property type="nucleotide sequence ID" value="NZ_NMUQ01000001.1"/>
</dbReference>
<organism evidence="1 2">
    <name type="scientific">Paenibacillus herberti</name>
    <dbReference type="NCBI Taxonomy" id="1619309"/>
    <lineage>
        <taxon>Bacteria</taxon>
        <taxon>Bacillati</taxon>
        <taxon>Bacillota</taxon>
        <taxon>Bacilli</taxon>
        <taxon>Bacillales</taxon>
        <taxon>Paenibacillaceae</taxon>
        <taxon>Paenibacillus</taxon>
    </lineage>
</organism>
<dbReference type="AlphaFoldDB" id="A0A229P445"/>
<name>A0A229P445_9BACL</name>
<proteinExistence type="predicted"/>
<sequence>MRAGAWGRMAGAAMAAIAAILLLAQLPFDGGAVNGENRAVFRTELPEPLNQANLVDELQALGFSQRLQRVDWNGSVLRVDLKRASGSLEEAFWREDLLGLAQLSFLRSSNVTRLLARLETSEGILIAAADLRRWDPWIKPETLRDWSGIQLGSDRLWQSRLRLVYFRAKPEQKSS</sequence>
<dbReference type="Proteomes" id="UP000215145">
    <property type="component" value="Unassembled WGS sequence"/>
</dbReference>
<accession>A0A229P445</accession>
<evidence type="ECO:0000313" key="2">
    <source>
        <dbReference type="Proteomes" id="UP000215145"/>
    </source>
</evidence>